<name>A0ACC0VNG4_9STRA</name>
<dbReference type="Proteomes" id="UP001163321">
    <property type="component" value="Chromosome 8"/>
</dbReference>
<protein>
    <submittedName>
        <fullName evidence="1">Uncharacterized protein</fullName>
    </submittedName>
</protein>
<evidence type="ECO:0000313" key="2">
    <source>
        <dbReference type="Proteomes" id="UP001163321"/>
    </source>
</evidence>
<keyword evidence="2" id="KW-1185">Reference proteome</keyword>
<gene>
    <name evidence="1" type="ORF">PsorP6_016573</name>
</gene>
<comment type="caution">
    <text evidence="1">The sequence shown here is derived from an EMBL/GenBank/DDBJ whole genome shotgun (WGS) entry which is preliminary data.</text>
</comment>
<dbReference type="EMBL" id="CM047587">
    <property type="protein sequence ID" value="KAI9907737.1"/>
    <property type="molecule type" value="Genomic_DNA"/>
</dbReference>
<evidence type="ECO:0000313" key="1">
    <source>
        <dbReference type="EMBL" id="KAI9907737.1"/>
    </source>
</evidence>
<organism evidence="1 2">
    <name type="scientific">Peronosclerospora sorghi</name>
    <dbReference type="NCBI Taxonomy" id="230839"/>
    <lineage>
        <taxon>Eukaryota</taxon>
        <taxon>Sar</taxon>
        <taxon>Stramenopiles</taxon>
        <taxon>Oomycota</taxon>
        <taxon>Peronosporomycetes</taxon>
        <taxon>Peronosporales</taxon>
        <taxon>Peronosporaceae</taxon>
        <taxon>Peronosclerospora</taxon>
    </lineage>
</organism>
<reference evidence="1 2" key="1">
    <citation type="journal article" date="2022" name="bioRxiv">
        <title>The genome of the oomycete Peronosclerospora sorghi, a cosmopolitan pathogen of maize and sorghum, is inflated with dispersed pseudogenes.</title>
        <authorList>
            <person name="Fletcher K."/>
            <person name="Martin F."/>
            <person name="Isakeit T."/>
            <person name="Cavanaugh K."/>
            <person name="Magill C."/>
            <person name="Michelmore R."/>
        </authorList>
    </citation>
    <scope>NUCLEOTIDE SEQUENCE [LARGE SCALE GENOMIC DNA]</scope>
    <source>
        <strain evidence="1">P6</strain>
    </source>
</reference>
<sequence length="136" mass="15287">MQYDDAKNEVEAEPLDSENGSARGEDSDSERESVRDDDFERSESYSENCLNDDEADPFADLSENSNTKFEDSSDDEAARETVKKYAIDRLQIPNVISTQTSIPCQDIVYDHDHFRGQAFDSLDAAYAVLDAACRAR</sequence>
<accession>A0ACC0VNG4</accession>
<proteinExistence type="predicted"/>